<name>A0A3A8NSE2_9BACT</name>
<organism evidence="2 3">
    <name type="scientific">Corallococcus sicarius</name>
    <dbReference type="NCBI Taxonomy" id="2316726"/>
    <lineage>
        <taxon>Bacteria</taxon>
        <taxon>Pseudomonadati</taxon>
        <taxon>Myxococcota</taxon>
        <taxon>Myxococcia</taxon>
        <taxon>Myxococcales</taxon>
        <taxon>Cystobacterineae</taxon>
        <taxon>Myxococcaceae</taxon>
        <taxon>Corallococcus</taxon>
    </lineage>
</organism>
<dbReference type="OrthoDB" id="5521128at2"/>
<protein>
    <recommendedName>
        <fullName evidence="1">Immunity protein 52 domain-containing protein</fullName>
    </recommendedName>
</protein>
<dbReference type="Pfam" id="PF15579">
    <property type="entry name" value="Imm52"/>
    <property type="match status" value="1"/>
</dbReference>
<accession>A0A3A8NSE2</accession>
<evidence type="ECO:0000313" key="2">
    <source>
        <dbReference type="EMBL" id="RKH44065.1"/>
    </source>
</evidence>
<sequence>MPDSQPYPETYYAGAYWGPRKETPEECAGRTAVFLGLLAECDPFLAQWYKPARSLKDARKHPLMPPDVATLAGLFRKGVNRERGGPPIEDLGFTFWFGNGGRGNDSADLQVLCGCYSEAVSNVCVLKMPTRLFTVPVLTRVVRSMVLAWEPDWAVATSSDHRDLMSEVGSAGTFAGWVMYQSRRRGTVPPLPAPVRIEPVEDRGTLVILTPERLTASNPEHVALGHRVGELLSKAGLMQPVIPPAR</sequence>
<evidence type="ECO:0000313" key="3">
    <source>
        <dbReference type="Proteomes" id="UP000273405"/>
    </source>
</evidence>
<reference evidence="3" key="1">
    <citation type="submission" date="2018-09" db="EMBL/GenBank/DDBJ databases">
        <authorList>
            <person name="Livingstone P.G."/>
            <person name="Whitworth D.E."/>
        </authorList>
    </citation>
    <scope>NUCLEOTIDE SEQUENCE [LARGE SCALE GENOMIC DNA]</scope>
    <source>
        <strain evidence="3">CA040B</strain>
    </source>
</reference>
<feature type="domain" description="Immunity protein 52" evidence="1">
    <location>
        <begin position="9"/>
        <end position="240"/>
    </location>
</feature>
<dbReference type="RefSeq" id="WP_120625303.1">
    <property type="nucleotide sequence ID" value="NZ_RAWG01000056.1"/>
</dbReference>
<gene>
    <name evidence="2" type="ORF">D7X12_11435</name>
</gene>
<keyword evidence="3" id="KW-1185">Reference proteome</keyword>
<dbReference type="AlphaFoldDB" id="A0A3A8NSE2"/>
<proteinExistence type="predicted"/>
<comment type="caution">
    <text evidence="2">The sequence shown here is derived from an EMBL/GenBank/DDBJ whole genome shotgun (WGS) entry which is preliminary data.</text>
</comment>
<evidence type="ECO:0000259" key="1">
    <source>
        <dbReference type="Pfam" id="PF15579"/>
    </source>
</evidence>
<dbReference type="InterPro" id="IPR028969">
    <property type="entry name" value="Imm52"/>
</dbReference>
<dbReference type="Proteomes" id="UP000273405">
    <property type="component" value="Unassembled WGS sequence"/>
</dbReference>
<dbReference type="EMBL" id="RAWG01000056">
    <property type="protein sequence ID" value="RKH44065.1"/>
    <property type="molecule type" value="Genomic_DNA"/>
</dbReference>